<evidence type="ECO:0000313" key="14">
    <source>
        <dbReference type="Proteomes" id="UP000294847"/>
    </source>
</evidence>
<reference evidence="13 14" key="1">
    <citation type="journal article" date="2019" name="Mol. Biol. Evol.">
        <title>Blast fungal genomes show frequent chromosomal changes, gene gains and losses, and effector gene turnover.</title>
        <authorList>
            <person name="Gomez Luciano L.B."/>
            <person name="Jason Tsai I."/>
            <person name="Chuma I."/>
            <person name="Tosa Y."/>
            <person name="Chen Y.H."/>
            <person name="Li J.Y."/>
            <person name="Li M.Y."/>
            <person name="Jade Lu M.Y."/>
            <person name="Nakayashiki H."/>
            <person name="Li W.H."/>
        </authorList>
    </citation>
    <scope>NUCLEOTIDE SEQUENCE [LARGE SCALE GENOMIC DNA]</scope>
    <source>
        <strain evidence="13">MZ5-1-6</strain>
    </source>
</reference>
<dbReference type="EC" id="3.2.1.1" evidence="4"/>
<evidence type="ECO:0000256" key="8">
    <source>
        <dbReference type="ARBA" id="ARBA00023157"/>
    </source>
</evidence>
<evidence type="ECO:0000256" key="5">
    <source>
        <dbReference type="ARBA" id="ARBA00022723"/>
    </source>
</evidence>
<accession>A0A4P7NX49</accession>
<evidence type="ECO:0000256" key="6">
    <source>
        <dbReference type="ARBA" id="ARBA00022801"/>
    </source>
</evidence>
<dbReference type="PANTHER" id="PTHR10357:SF208">
    <property type="entry name" value="ALPHA-AMYLASE"/>
    <property type="match status" value="1"/>
</dbReference>
<dbReference type="AlphaFoldDB" id="A0A4P7NX49"/>
<dbReference type="InterPro" id="IPR006047">
    <property type="entry name" value="GH13_cat_dom"/>
</dbReference>
<keyword evidence="9" id="KW-0325">Glycoprotein</keyword>
<comment type="similarity">
    <text evidence="3">Belongs to the glycosyl hydrolase 13 family.</text>
</comment>
<evidence type="ECO:0000256" key="4">
    <source>
        <dbReference type="ARBA" id="ARBA00012595"/>
    </source>
</evidence>
<evidence type="ECO:0000313" key="13">
    <source>
        <dbReference type="EMBL" id="QBZ66476.1"/>
    </source>
</evidence>
<dbReference type="SUPFAM" id="SSF51011">
    <property type="entry name" value="Glycosyl hydrolase domain"/>
    <property type="match status" value="1"/>
</dbReference>
<dbReference type="Gene3D" id="3.20.20.80">
    <property type="entry name" value="Glycosidases"/>
    <property type="match status" value="1"/>
</dbReference>
<gene>
    <name evidence="13" type="ORF">PoMZ_13455</name>
</gene>
<dbReference type="GO" id="GO:0005509">
    <property type="term" value="F:calcium ion binding"/>
    <property type="evidence" value="ECO:0007669"/>
    <property type="project" value="InterPro"/>
</dbReference>
<keyword evidence="8" id="KW-1015">Disulfide bond</keyword>
<protein>
    <recommendedName>
        <fullName evidence="4">alpha-amylase</fullName>
        <ecNumber evidence="4">3.2.1.1</ecNumber>
    </recommendedName>
</protein>
<keyword evidence="7" id="KW-0106">Calcium</keyword>
<dbReference type="InterPro" id="IPR017853">
    <property type="entry name" value="GH"/>
</dbReference>
<evidence type="ECO:0000256" key="7">
    <source>
        <dbReference type="ARBA" id="ARBA00022837"/>
    </source>
</evidence>
<dbReference type="GO" id="GO:0016052">
    <property type="term" value="P:carbohydrate catabolic process"/>
    <property type="evidence" value="ECO:0007669"/>
    <property type="project" value="InterPro"/>
</dbReference>
<dbReference type="Proteomes" id="UP000294847">
    <property type="component" value="Chromosome 7"/>
</dbReference>
<dbReference type="PIRSF" id="PIRSF001024">
    <property type="entry name" value="Alph-amyl_fung"/>
    <property type="match status" value="1"/>
</dbReference>
<evidence type="ECO:0000256" key="9">
    <source>
        <dbReference type="ARBA" id="ARBA00023180"/>
    </source>
</evidence>
<feature type="domain" description="Glycosyl hydrolase family 13 catalytic" evidence="12">
    <location>
        <begin position="33"/>
        <end position="392"/>
    </location>
</feature>
<dbReference type="SMART" id="SM00642">
    <property type="entry name" value="Aamy"/>
    <property type="match status" value="1"/>
</dbReference>
<evidence type="ECO:0000256" key="11">
    <source>
        <dbReference type="ARBA" id="ARBA00023295"/>
    </source>
</evidence>
<evidence type="ECO:0000259" key="12">
    <source>
        <dbReference type="SMART" id="SM00642"/>
    </source>
</evidence>
<dbReference type="InterPro" id="IPR013780">
    <property type="entry name" value="Glyco_hydro_b"/>
</dbReference>
<dbReference type="PANTHER" id="PTHR10357">
    <property type="entry name" value="ALPHA-AMYLASE FAMILY MEMBER"/>
    <property type="match status" value="1"/>
</dbReference>
<comment type="catalytic activity">
    <reaction evidence="1">
        <text>Endohydrolysis of (1-&gt;4)-alpha-D-glucosidic linkages in polysaccharides containing three or more (1-&gt;4)-alpha-linked D-glucose units.</text>
        <dbReference type="EC" id="3.2.1.1"/>
    </reaction>
</comment>
<dbReference type="Pfam" id="PF00128">
    <property type="entry name" value="Alpha-amylase"/>
    <property type="match status" value="2"/>
</dbReference>
<dbReference type="Gene3D" id="2.60.40.1180">
    <property type="entry name" value="Golgi alpha-mannosidase II"/>
    <property type="match status" value="1"/>
</dbReference>
<dbReference type="InterPro" id="IPR013777">
    <property type="entry name" value="A-amylase-like"/>
</dbReference>
<dbReference type="InterPro" id="IPR015340">
    <property type="entry name" value="A_amylase_C_dom"/>
</dbReference>
<name>A0A4P7NX49_PYROR</name>
<organism evidence="13 14">
    <name type="scientific">Pyricularia oryzae</name>
    <name type="common">Rice blast fungus</name>
    <name type="synonym">Magnaporthe oryzae</name>
    <dbReference type="NCBI Taxonomy" id="318829"/>
    <lineage>
        <taxon>Eukaryota</taxon>
        <taxon>Fungi</taxon>
        <taxon>Dikarya</taxon>
        <taxon>Ascomycota</taxon>
        <taxon>Pezizomycotina</taxon>
        <taxon>Sordariomycetes</taxon>
        <taxon>Sordariomycetidae</taxon>
        <taxon>Magnaporthales</taxon>
        <taxon>Pyriculariaceae</taxon>
        <taxon>Pyricularia</taxon>
    </lineage>
</organism>
<evidence type="ECO:0000256" key="3">
    <source>
        <dbReference type="ARBA" id="ARBA00008061"/>
    </source>
</evidence>
<evidence type="ECO:0000256" key="1">
    <source>
        <dbReference type="ARBA" id="ARBA00000548"/>
    </source>
</evidence>
<proteinExistence type="inferred from homology"/>
<comment type="cofactor">
    <cofactor evidence="2">
        <name>Ca(2+)</name>
        <dbReference type="ChEBI" id="CHEBI:29108"/>
    </cofactor>
</comment>
<dbReference type="FunFam" id="3.20.20.80:FF:000120">
    <property type="entry name" value="Alpha-amylase A"/>
    <property type="match status" value="1"/>
</dbReference>
<keyword evidence="11" id="KW-0326">Glycosidase</keyword>
<dbReference type="GO" id="GO:0004556">
    <property type="term" value="F:alpha-amylase activity"/>
    <property type="evidence" value="ECO:0007669"/>
    <property type="project" value="UniProtKB-EC"/>
</dbReference>
<evidence type="ECO:0000256" key="2">
    <source>
        <dbReference type="ARBA" id="ARBA00001913"/>
    </source>
</evidence>
<dbReference type="SUPFAM" id="SSF51445">
    <property type="entry name" value="(Trans)glycosidases"/>
    <property type="match status" value="1"/>
</dbReference>
<keyword evidence="6" id="KW-0378">Hydrolase</keyword>
<dbReference type="Pfam" id="PF09260">
    <property type="entry name" value="A_amylase_dom_C"/>
    <property type="match status" value="1"/>
</dbReference>
<keyword evidence="5" id="KW-0479">Metal-binding</keyword>
<dbReference type="CDD" id="cd11319">
    <property type="entry name" value="AmyAc_euk_AmyA"/>
    <property type="match status" value="1"/>
</dbReference>
<keyword evidence="10" id="KW-0119">Carbohydrate metabolism</keyword>
<evidence type="ECO:0000256" key="10">
    <source>
        <dbReference type="ARBA" id="ARBA00023277"/>
    </source>
</evidence>
<dbReference type="EMBL" id="CP034210">
    <property type="protein sequence ID" value="QBZ66476.1"/>
    <property type="molecule type" value="Genomic_DNA"/>
</dbReference>
<sequence>MRFSHLVWVAASALLNTADAATKEQWKGRSVYQLMTDRYARTDGSLTATCEPQKFCGGTWAGLLKKLDYIQSMGFTAIQISPIVKNIDDDTAVGEAYHGYWSLDNYALNDKFGTKDDLKALIDELHKRDMYIMVDVVVNNMAQKFDNIIPPKVDYSKFNPFNDKKYFHPYCNVTQWDSPDHTNIQECWLYPYGVALADLATETAPVADEFNKWIKQLVSNYSIDGLRIDAAKHVNPSFLGPFVQSSGVFTWGEILTGEISDFCPYQNQGQLPGMPNYLEYYKINTVFNGGSMKSLAAIHKDAQSGCNDTLALGSFVENHDMPRFANKNKDMALAKNAMAYILMTDGIPTVYQGQEQHFDGGDTPFNREPLWTSKYDQKSELYTLTATLNKARNAANKASNGTYATTYAQELMVDDNHYCMRKGPTGSQLVFCISNKSSKGDSYNMQVPKGFGSGDDIVEILTCKTAKADGSGVVTMPMSKGEPRVYALQSSLKDSGLCKDGTSSQSLNGAGGVRAGGLMALVAVAVSLMFVM</sequence>